<evidence type="ECO:0000259" key="6">
    <source>
        <dbReference type="PROSITE" id="PS50262"/>
    </source>
</evidence>
<feature type="transmembrane region" description="Helical" evidence="5">
    <location>
        <begin position="41"/>
        <end position="62"/>
    </location>
</feature>
<name>A0AAN5CI34_9BILA</name>
<dbReference type="PANTHER" id="PTHR22718:SF11">
    <property type="entry name" value="7TM GPCR SERPENTINE RECEPTOR CLASS X (SRX) DOMAIN-CONTAINING PROTEIN"/>
    <property type="match status" value="1"/>
</dbReference>
<keyword evidence="8" id="KW-1185">Reference proteome</keyword>
<keyword evidence="4 5" id="KW-0472">Membrane</keyword>
<feature type="transmembrane region" description="Helical" evidence="5">
    <location>
        <begin position="6"/>
        <end position="29"/>
    </location>
</feature>
<evidence type="ECO:0000256" key="5">
    <source>
        <dbReference type="SAM" id="Phobius"/>
    </source>
</evidence>
<dbReference type="AlphaFoldDB" id="A0AAN5CI34"/>
<sequence length="195" mass="21865">IVPHVMGIILGTLSAISLTLNITVLVAILHARLLAAKHSPVYILSANLILSDAIQITLHLFFFAPAAYNQSFLLPESLKPQLMVVIDIIMLYAWYFQTLSHIFVALNRLAVVVFPQAAIFTRHRVIALTITQHFLSMAMSHVAQFELPCCRITFVPRVFTYSYLRKEAIYNYSAMVDLPLNSMATLTPLIAYSTV</sequence>
<accession>A0AAN5CI34</accession>
<dbReference type="Gene3D" id="1.20.1070.10">
    <property type="entry name" value="Rhodopsin 7-helix transmembrane proteins"/>
    <property type="match status" value="1"/>
</dbReference>
<dbReference type="PANTHER" id="PTHR22718">
    <property type="entry name" value="SERPENTINE RECEPTOR, CLASS X"/>
    <property type="match status" value="1"/>
</dbReference>
<dbReference type="InterPro" id="IPR017452">
    <property type="entry name" value="GPCR_Rhodpsn_7TM"/>
</dbReference>
<evidence type="ECO:0000256" key="1">
    <source>
        <dbReference type="ARBA" id="ARBA00004370"/>
    </source>
</evidence>
<comment type="caution">
    <text evidence="7">The sequence shown here is derived from an EMBL/GenBank/DDBJ whole genome shotgun (WGS) entry which is preliminary data.</text>
</comment>
<dbReference type="SUPFAM" id="SSF81321">
    <property type="entry name" value="Family A G protein-coupled receptor-like"/>
    <property type="match status" value="1"/>
</dbReference>
<evidence type="ECO:0000256" key="4">
    <source>
        <dbReference type="ARBA" id="ARBA00023136"/>
    </source>
</evidence>
<dbReference type="EMBL" id="BTRK01000004">
    <property type="protein sequence ID" value="GMR44825.1"/>
    <property type="molecule type" value="Genomic_DNA"/>
</dbReference>
<feature type="transmembrane region" description="Helical" evidence="5">
    <location>
        <begin position="82"/>
        <end position="106"/>
    </location>
</feature>
<dbReference type="InterPro" id="IPR019430">
    <property type="entry name" value="7TM_GPCR_serpentine_rcpt_Srx"/>
</dbReference>
<comment type="subcellular location">
    <subcellularLocation>
        <location evidence="1">Membrane</location>
    </subcellularLocation>
</comment>
<feature type="non-terminal residue" evidence="7">
    <location>
        <position position="1"/>
    </location>
</feature>
<protein>
    <recommendedName>
        <fullName evidence="6">G-protein coupled receptors family 1 profile domain-containing protein</fullName>
    </recommendedName>
</protein>
<proteinExistence type="predicted"/>
<dbReference type="Proteomes" id="UP001328107">
    <property type="component" value="Unassembled WGS sequence"/>
</dbReference>
<keyword evidence="3 5" id="KW-1133">Transmembrane helix</keyword>
<evidence type="ECO:0000256" key="2">
    <source>
        <dbReference type="ARBA" id="ARBA00022692"/>
    </source>
</evidence>
<feature type="domain" description="G-protein coupled receptors family 1 profile" evidence="6">
    <location>
        <begin position="20"/>
        <end position="115"/>
    </location>
</feature>
<evidence type="ECO:0000313" key="8">
    <source>
        <dbReference type="Proteomes" id="UP001328107"/>
    </source>
</evidence>
<keyword evidence="2 5" id="KW-0812">Transmembrane</keyword>
<feature type="non-terminal residue" evidence="7">
    <location>
        <position position="195"/>
    </location>
</feature>
<reference evidence="8" key="1">
    <citation type="submission" date="2022-10" db="EMBL/GenBank/DDBJ databases">
        <title>Genome assembly of Pristionchus species.</title>
        <authorList>
            <person name="Yoshida K."/>
            <person name="Sommer R.J."/>
        </authorList>
    </citation>
    <scope>NUCLEOTIDE SEQUENCE [LARGE SCALE GENOMIC DNA]</scope>
    <source>
        <strain evidence="8">RS5460</strain>
    </source>
</reference>
<evidence type="ECO:0000256" key="3">
    <source>
        <dbReference type="ARBA" id="ARBA00022989"/>
    </source>
</evidence>
<organism evidence="7 8">
    <name type="scientific">Pristionchus mayeri</name>
    <dbReference type="NCBI Taxonomy" id="1317129"/>
    <lineage>
        <taxon>Eukaryota</taxon>
        <taxon>Metazoa</taxon>
        <taxon>Ecdysozoa</taxon>
        <taxon>Nematoda</taxon>
        <taxon>Chromadorea</taxon>
        <taxon>Rhabditida</taxon>
        <taxon>Rhabditina</taxon>
        <taxon>Diplogasteromorpha</taxon>
        <taxon>Diplogasteroidea</taxon>
        <taxon>Neodiplogasteridae</taxon>
        <taxon>Pristionchus</taxon>
    </lineage>
</organism>
<evidence type="ECO:0000313" key="7">
    <source>
        <dbReference type="EMBL" id="GMR44825.1"/>
    </source>
</evidence>
<gene>
    <name evidence="7" type="ORF">PMAYCL1PPCAC_15020</name>
</gene>
<dbReference type="Pfam" id="PF10328">
    <property type="entry name" value="7TM_GPCR_Srx"/>
    <property type="match status" value="1"/>
</dbReference>
<dbReference type="PROSITE" id="PS50262">
    <property type="entry name" value="G_PROTEIN_RECEP_F1_2"/>
    <property type="match status" value="1"/>
</dbReference>
<dbReference type="GO" id="GO:0016020">
    <property type="term" value="C:membrane"/>
    <property type="evidence" value="ECO:0007669"/>
    <property type="project" value="UniProtKB-SubCell"/>
</dbReference>